<comment type="caution">
    <text evidence="2">The sequence shown here is derived from an EMBL/GenBank/DDBJ whole genome shotgun (WGS) entry which is preliminary data.</text>
</comment>
<protein>
    <submittedName>
        <fullName evidence="2">Uncharacterized protein</fullName>
    </submittedName>
</protein>
<dbReference type="EMBL" id="LXQA010716682">
    <property type="protein sequence ID" value="MCI67418.1"/>
    <property type="molecule type" value="Genomic_DNA"/>
</dbReference>
<evidence type="ECO:0000313" key="2">
    <source>
        <dbReference type="EMBL" id="MCI67418.1"/>
    </source>
</evidence>
<keyword evidence="3" id="KW-1185">Reference proteome</keyword>
<sequence>MLYSSPNLSHGVISHWFHYPEGVGGGGVSTTRGRSHHHPEGLHCDEFGDG</sequence>
<accession>A0A392U2V1</accession>
<organism evidence="2 3">
    <name type="scientific">Trifolium medium</name>
    <dbReference type="NCBI Taxonomy" id="97028"/>
    <lineage>
        <taxon>Eukaryota</taxon>
        <taxon>Viridiplantae</taxon>
        <taxon>Streptophyta</taxon>
        <taxon>Embryophyta</taxon>
        <taxon>Tracheophyta</taxon>
        <taxon>Spermatophyta</taxon>
        <taxon>Magnoliopsida</taxon>
        <taxon>eudicotyledons</taxon>
        <taxon>Gunneridae</taxon>
        <taxon>Pentapetalae</taxon>
        <taxon>rosids</taxon>
        <taxon>fabids</taxon>
        <taxon>Fabales</taxon>
        <taxon>Fabaceae</taxon>
        <taxon>Papilionoideae</taxon>
        <taxon>50 kb inversion clade</taxon>
        <taxon>NPAAA clade</taxon>
        <taxon>Hologalegina</taxon>
        <taxon>IRL clade</taxon>
        <taxon>Trifolieae</taxon>
        <taxon>Trifolium</taxon>
    </lineage>
</organism>
<dbReference type="AlphaFoldDB" id="A0A392U2V1"/>
<feature type="region of interest" description="Disordered" evidence="1">
    <location>
        <begin position="27"/>
        <end position="50"/>
    </location>
</feature>
<evidence type="ECO:0000256" key="1">
    <source>
        <dbReference type="SAM" id="MobiDB-lite"/>
    </source>
</evidence>
<proteinExistence type="predicted"/>
<name>A0A392U2V1_9FABA</name>
<dbReference type="Proteomes" id="UP000265520">
    <property type="component" value="Unassembled WGS sequence"/>
</dbReference>
<feature type="compositionally biased region" description="Basic and acidic residues" evidence="1">
    <location>
        <begin position="38"/>
        <end position="50"/>
    </location>
</feature>
<evidence type="ECO:0000313" key="3">
    <source>
        <dbReference type="Proteomes" id="UP000265520"/>
    </source>
</evidence>
<feature type="non-terminal residue" evidence="2">
    <location>
        <position position="50"/>
    </location>
</feature>
<reference evidence="2 3" key="1">
    <citation type="journal article" date="2018" name="Front. Plant Sci.">
        <title>Red Clover (Trifolium pratense) and Zigzag Clover (T. medium) - A Picture of Genomic Similarities and Differences.</title>
        <authorList>
            <person name="Dluhosova J."/>
            <person name="Istvanek J."/>
            <person name="Nedelnik J."/>
            <person name="Repkova J."/>
        </authorList>
    </citation>
    <scope>NUCLEOTIDE SEQUENCE [LARGE SCALE GENOMIC DNA]</scope>
    <source>
        <strain evidence="3">cv. 10/8</strain>
        <tissue evidence="2">Leaf</tissue>
    </source>
</reference>